<dbReference type="Proteomes" id="UP000193465">
    <property type="component" value="Unassembled WGS sequence"/>
</dbReference>
<feature type="domain" description="HTH tetR-type" evidence="3">
    <location>
        <begin position="8"/>
        <end position="68"/>
    </location>
</feature>
<organism evidence="4 5">
    <name type="scientific">Mycolicibacter engbaekii</name>
    <dbReference type="NCBI Taxonomy" id="188915"/>
    <lineage>
        <taxon>Bacteria</taxon>
        <taxon>Bacillati</taxon>
        <taxon>Actinomycetota</taxon>
        <taxon>Actinomycetes</taxon>
        <taxon>Mycobacteriales</taxon>
        <taxon>Mycobacteriaceae</taxon>
        <taxon>Mycolicibacter</taxon>
    </lineage>
</organism>
<evidence type="ECO:0000313" key="5">
    <source>
        <dbReference type="Proteomes" id="UP000193465"/>
    </source>
</evidence>
<sequence length="204" mass="22182">MRRKPNPDQRRRALCDTAIRLLASDGVKGLSHLKVDRKAGVADGTTSFYFRTRSALLQAVAIRVSELDLKDLTAATRTQAPPGLAAHEPSGLATLVMRTATGARLIRTKARHELALQAARDPLLDKALRSHDDRFRTLITDAVLRLQDKPDPALAERQAYVVMMFISGLMQAFTNGDRSISSAEELDAIISGIVAGISPSTALR</sequence>
<comment type="caution">
    <text evidence="4">The sequence shown here is derived from an EMBL/GenBank/DDBJ whole genome shotgun (WGS) entry which is preliminary data.</text>
</comment>
<dbReference type="InterPro" id="IPR009057">
    <property type="entry name" value="Homeodomain-like_sf"/>
</dbReference>
<feature type="DNA-binding region" description="H-T-H motif" evidence="2">
    <location>
        <begin position="31"/>
        <end position="50"/>
    </location>
</feature>
<dbReference type="SUPFAM" id="SSF46689">
    <property type="entry name" value="Homeodomain-like"/>
    <property type="match status" value="1"/>
</dbReference>
<name>A0A1X1T9C4_9MYCO</name>
<dbReference type="InterPro" id="IPR001647">
    <property type="entry name" value="HTH_TetR"/>
</dbReference>
<evidence type="ECO:0000259" key="3">
    <source>
        <dbReference type="PROSITE" id="PS50977"/>
    </source>
</evidence>
<evidence type="ECO:0000256" key="2">
    <source>
        <dbReference type="PROSITE-ProRule" id="PRU00335"/>
    </source>
</evidence>
<keyword evidence="1 2" id="KW-0238">DNA-binding</keyword>
<proteinExistence type="predicted"/>
<dbReference type="RefSeq" id="WP_085129928.1">
    <property type="nucleotide sequence ID" value="NZ_LQOT01000069.1"/>
</dbReference>
<accession>A0A1X1T9C4</accession>
<dbReference type="Gene3D" id="1.10.357.10">
    <property type="entry name" value="Tetracycline Repressor, domain 2"/>
    <property type="match status" value="1"/>
</dbReference>
<dbReference type="GO" id="GO:0003677">
    <property type="term" value="F:DNA binding"/>
    <property type="evidence" value="ECO:0007669"/>
    <property type="project" value="UniProtKB-UniRule"/>
</dbReference>
<gene>
    <name evidence="4" type="ORF">AWC02_17160</name>
</gene>
<reference evidence="4 5" key="1">
    <citation type="submission" date="2016-01" db="EMBL/GenBank/DDBJ databases">
        <title>The new phylogeny of the genus Mycobacterium.</title>
        <authorList>
            <person name="Tarcisio F."/>
            <person name="Conor M."/>
            <person name="Antonella G."/>
            <person name="Elisabetta G."/>
            <person name="Giulia F.S."/>
            <person name="Sara T."/>
            <person name="Anna F."/>
            <person name="Clotilde B."/>
            <person name="Roberto B."/>
            <person name="Veronica D.S."/>
            <person name="Fabio R."/>
            <person name="Monica P."/>
            <person name="Olivier J."/>
            <person name="Enrico T."/>
            <person name="Nicola S."/>
        </authorList>
    </citation>
    <scope>NUCLEOTIDE SEQUENCE [LARGE SCALE GENOMIC DNA]</scope>
    <source>
        <strain evidence="4 5">ATCC 27353</strain>
    </source>
</reference>
<dbReference type="STRING" id="188915.AWC02_17160"/>
<dbReference type="PROSITE" id="PS50977">
    <property type="entry name" value="HTH_TETR_2"/>
    <property type="match status" value="1"/>
</dbReference>
<dbReference type="EMBL" id="LQOT01000069">
    <property type="protein sequence ID" value="ORV41152.1"/>
    <property type="molecule type" value="Genomic_DNA"/>
</dbReference>
<protein>
    <submittedName>
        <fullName evidence="4">TetR family transcriptional regulator</fullName>
    </submittedName>
</protein>
<dbReference type="InterPro" id="IPR041583">
    <property type="entry name" value="TetR_C_31"/>
</dbReference>
<keyword evidence="5" id="KW-1185">Reference proteome</keyword>
<dbReference type="Pfam" id="PF17940">
    <property type="entry name" value="TetR_C_31"/>
    <property type="match status" value="1"/>
</dbReference>
<evidence type="ECO:0000313" key="4">
    <source>
        <dbReference type="EMBL" id="ORV41152.1"/>
    </source>
</evidence>
<evidence type="ECO:0000256" key="1">
    <source>
        <dbReference type="ARBA" id="ARBA00023125"/>
    </source>
</evidence>
<dbReference type="AlphaFoldDB" id="A0A1X1T9C4"/>